<organism evidence="2 3">
    <name type="scientific">Meloidogyne graminicola</name>
    <dbReference type="NCBI Taxonomy" id="189291"/>
    <lineage>
        <taxon>Eukaryota</taxon>
        <taxon>Metazoa</taxon>
        <taxon>Ecdysozoa</taxon>
        <taxon>Nematoda</taxon>
        <taxon>Chromadorea</taxon>
        <taxon>Rhabditida</taxon>
        <taxon>Tylenchina</taxon>
        <taxon>Tylenchomorpha</taxon>
        <taxon>Tylenchoidea</taxon>
        <taxon>Meloidogynidae</taxon>
        <taxon>Meloidogyninae</taxon>
        <taxon>Meloidogyne</taxon>
    </lineage>
</organism>
<gene>
    <name evidence="2" type="ORF">Mgra_00009615</name>
</gene>
<dbReference type="EMBL" id="JABEBT010000169">
    <property type="protein sequence ID" value="KAF7627105.1"/>
    <property type="molecule type" value="Genomic_DNA"/>
</dbReference>
<protein>
    <submittedName>
        <fullName evidence="2">Uncharacterized protein</fullName>
    </submittedName>
</protein>
<evidence type="ECO:0000313" key="3">
    <source>
        <dbReference type="Proteomes" id="UP000605970"/>
    </source>
</evidence>
<dbReference type="Proteomes" id="UP000605970">
    <property type="component" value="Unassembled WGS sequence"/>
</dbReference>
<feature type="signal peptide" evidence="1">
    <location>
        <begin position="1"/>
        <end position="21"/>
    </location>
</feature>
<sequence>MSGTLCFISLFCKIFITPVFKYVENKWKYIDPDLTCCVNKCVNTNNPNGFCTKGNGYIQIKSNTEIEYINCMEDVKLIFEENEEIWIGLRNDENKIFFKFII</sequence>
<keyword evidence="3" id="KW-1185">Reference proteome</keyword>
<comment type="caution">
    <text evidence="2">The sequence shown here is derived from an EMBL/GenBank/DDBJ whole genome shotgun (WGS) entry which is preliminary data.</text>
</comment>
<keyword evidence="1" id="KW-0732">Signal</keyword>
<dbReference type="AlphaFoldDB" id="A0A8S9ZC02"/>
<name>A0A8S9ZC02_9BILA</name>
<proteinExistence type="predicted"/>
<evidence type="ECO:0000313" key="2">
    <source>
        <dbReference type="EMBL" id="KAF7627105.1"/>
    </source>
</evidence>
<reference evidence="2" key="1">
    <citation type="journal article" date="2020" name="Ecol. Evol.">
        <title>Genome structure and content of the rice root-knot nematode (Meloidogyne graminicola).</title>
        <authorList>
            <person name="Phan N.T."/>
            <person name="Danchin E.G.J."/>
            <person name="Klopp C."/>
            <person name="Perfus-Barbeoch L."/>
            <person name="Kozlowski D.K."/>
            <person name="Koutsovoulos G.D."/>
            <person name="Lopez-Roques C."/>
            <person name="Bouchez O."/>
            <person name="Zahm M."/>
            <person name="Besnard G."/>
            <person name="Bellafiore S."/>
        </authorList>
    </citation>
    <scope>NUCLEOTIDE SEQUENCE</scope>
    <source>
        <strain evidence="2">VN-18</strain>
    </source>
</reference>
<feature type="chain" id="PRO_5035870339" evidence="1">
    <location>
        <begin position="22"/>
        <end position="102"/>
    </location>
</feature>
<evidence type="ECO:0000256" key="1">
    <source>
        <dbReference type="SAM" id="SignalP"/>
    </source>
</evidence>
<accession>A0A8S9ZC02</accession>